<evidence type="ECO:0000313" key="2">
    <source>
        <dbReference type="Proteomes" id="UP000778523"/>
    </source>
</evidence>
<dbReference type="PANTHER" id="PTHR42923">
    <property type="entry name" value="PROTOPORPHYRINOGEN OXIDASE"/>
    <property type="match status" value="1"/>
</dbReference>
<dbReference type="SUPFAM" id="SSF51905">
    <property type="entry name" value="FAD/NAD(P)-binding domain"/>
    <property type="match status" value="1"/>
</dbReference>
<dbReference type="Gene3D" id="3.50.50.60">
    <property type="entry name" value="FAD/NAD(P)-binding domain"/>
    <property type="match status" value="1"/>
</dbReference>
<sequence>MQRRHFLKLAAAASLSGCEMRLPWQAPPLTVLRPGMAAGHALRDGLPAPDPAREREVEVAILGSGVAGLFAGWRLAQQGYRNFCVLAGPEPQGNAAGSALGGIPCPRGAHYLPLPSLESAHVRELLAAFGILRGNPSSARPEFDENVLVHAPEERLFINGAWQEGLLPQHGLEAEALAQIERFTARMQALREARGADGRRAFVMPLALSSQAPAWRALANESFANWLTREGFTAEALRWYADYCCRDDYGAGIEQVSAWAGIHYFASRGGHAANGEDGAVLTWPDGLAPLTRQMSATIGAERLLPGMALRVTPRGAGVEVLCLNGAEAFRLRAKRVVLAMPLHVAAHVLDLGEFGFDKARDLPQSASWLVSNFLLDGFPREASEEHPLAWDNLRYGGDTLGWVVATHQWIRAARPAQTVFSAYHALPPSTGRLWLQNAAQDELLELAGRDLRATYGRDFERRIQQVELTLRGHAMAIPAPGFLQRPGIAALRAADQHILFAHADLSGLSVFEEAAWWGEQAAHKILT</sequence>
<accession>A0ABX2IM08</accession>
<dbReference type="RefSeq" id="WP_170022390.1">
    <property type="nucleotide sequence ID" value="NZ_JABCSC020000003.1"/>
</dbReference>
<protein>
    <submittedName>
        <fullName evidence="1">FAD-dependent oxidoreductase</fullName>
    </submittedName>
</protein>
<dbReference type="EMBL" id="JABCSC020000003">
    <property type="protein sequence ID" value="NSL56037.1"/>
    <property type="molecule type" value="Genomic_DNA"/>
</dbReference>
<dbReference type="InterPro" id="IPR050464">
    <property type="entry name" value="Zeta_carotene_desat/Oxidored"/>
</dbReference>
<comment type="caution">
    <text evidence="1">The sequence shown here is derived from an EMBL/GenBank/DDBJ whole genome shotgun (WGS) entry which is preliminary data.</text>
</comment>
<keyword evidence="2" id="KW-1185">Reference proteome</keyword>
<dbReference type="PANTHER" id="PTHR42923:SF39">
    <property type="entry name" value="AMINO OXIDASE"/>
    <property type="match status" value="1"/>
</dbReference>
<dbReference type="InterPro" id="IPR036188">
    <property type="entry name" value="FAD/NAD-bd_sf"/>
</dbReference>
<evidence type="ECO:0000313" key="1">
    <source>
        <dbReference type="EMBL" id="NSL56037.1"/>
    </source>
</evidence>
<organism evidence="1 2">
    <name type="scientific">Uliginosibacterium aquaticum</name>
    <dbReference type="NCBI Taxonomy" id="2731212"/>
    <lineage>
        <taxon>Bacteria</taxon>
        <taxon>Pseudomonadati</taxon>
        <taxon>Pseudomonadota</taxon>
        <taxon>Betaproteobacteria</taxon>
        <taxon>Rhodocyclales</taxon>
        <taxon>Zoogloeaceae</taxon>
        <taxon>Uliginosibacterium</taxon>
    </lineage>
</organism>
<gene>
    <name evidence="1" type="ORF">HJ583_013435</name>
</gene>
<dbReference type="Proteomes" id="UP000778523">
    <property type="component" value="Unassembled WGS sequence"/>
</dbReference>
<dbReference type="Pfam" id="PF13450">
    <property type="entry name" value="NAD_binding_8"/>
    <property type="match status" value="1"/>
</dbReference>
<reference evidence="1 2" key="1">
    <citation type="submission" date="2020-06" db="EMBL/GenBank/DDBJ databases">
        <title>Draft genome of Uliginosibacterium sp. IMCC34675.</title>
        <authorList>
            <person name="Song J."/>
        </authorList>
    </citation>
    <scope>NUCLEOTIDE SEQUENCE [LARGE SCALE GENOMIC DNA]</scope>
    <source>
        <strain evidence="1 2">IMCC34675</strain>
    </source>
</reference>
<name>A0ABX2IM08_9RHOO</name>
<proteinExistence type="predicted"/>